<feature type="domain" description="NB-ARC" evidence="4">
    <location>
        <begin position="1"/>
        <end position="142"/>
    </location>
</feature>
<evidence type="ECO:0000313" key="5">
    <source>
        <dbReference type="EMBL" id="CDP04879.1"/>
    </source>
</evidence>
<dbReference type="SUPFAM" id="SSF52540">
    <property type="entry name" value="P-loop containing nucleoside triphosphate hydrolases"/>
    <property type="match status" value="1"/>
</dbReference>
<dbReference type="InterPro" id="IPR042197">
    <property type="entry name" value="Apaf_helical"/>
</dbReference>
<evidence type="ECO:0000259" key="4">
    <source>
        <dbReference type="Pfam" id="PF00931"/>
    </source>
</evidence>
<dbReference type="GO" id="GO:0098542">
    <property type="term" value="P:defense response to other organism"/>
    <property type="evidence" value="ECO:0007669"/>
    <property type="project" value="TreeGrafter"/>
</dbReference>
<dbReference type="Gramene" id="CDP04879">
    <property type="protein sequence ID" value="CDP04879"/>
    <property type="gene ID" value="GSCOC_T00019674001"/>
</dbReference>
<dbReference type="GO" id="GO:0005737">
    <property type="term" value="C:cytoplasm"/>
    <property type="evidence" value="ECO:0007669"/>
    <property type="project" value="UniProtKB-SubCell"/>
</dbReference>
<dbReference type="Gene3D" id="3.40.50.300">
    <property type="entry name" value="P-loop containing nucleotide triphosphate hydrolases"/>
    <property type="match status" value="1"/>
</dbReference>
<evidence type="ECO:0000313" key="6">
    <source>
        <dbReference type="Proteomes" id="UP000295252"/>
    </source>
</evidence>
<dbReference type="PANTHER" id="PTHR23155">
    <property type="entry name" value="DISEASE RESISTANCE PROTEIN RP"/>
    <property type="match status" value="1"/>
</dbReference>
<dbReference type="AlphaFoldDB" id="A0A068U9K1"/>
<dbReference type="InParanoid" id="A0A068U9K1"/>
<dbReference type="Gene3D" id="1.10.10.10">
    <property type="entry name" value="Winged helix-like DNA-binding domain superfamily/Winged helix DNA-binding domain"/>
    <property type="match status" value="1"/>
</dbReference>
<reference evidence="6" key="1">
    <citation type="journal article" date="2014" name="Science">
        <title>The coffee genome provides insight into the convergent evolution of caffeine biosynthesis.</title>
        <authorList>
            <person name="Denoeud F."/>
            <person name="Carretero-Paulet L."/>
            <person name="Dereeper A."/>
            <person name="Droc G."/>
            <person name="Guyot R."/>
            <person name="Pietrella M."/>
            <person name="Zheng C."/>
            <person name="Alberti A."/>
            <person name="Anthony F."/>
            <person name="Aprea G."/>
            <person name="Aury J.M."/>
            <person name="Bento P."/>
            <person name="Bernard M."/>
            <person name="Bocs S."/>
            <person name="Campa C."/>
            <person name="Cenci A."/>
            <person name="Combes M.C."/>
            <person name="Crouzillat D."/>
            <person name="Da Silva C."/>
            <person name="Daddiego L."/>
            <person name="De Bellis F."/>
            <person name="Dussert S."/>
            <person name="Garsmeur O."/>
            <person name="Gayraud T."/>
            <person name="Guignon V."/>
            <person name="Jahn K."/>
            <person name="Jamilloux V."/>
            <person name="Joet T."/>
            <person name="Labadie K."/>
            <person name="Lan T."/>
            <person name="Leclercq J."/>
            <person name="Lepelley M."/>
            <person name="Leroy T."/>
            <person name="Li L.T."/>
            <person name="Librado P."/>
            <person name="Lopez L."/>
            <person name="Munoz A."/>
            <person name="Noel B."/>
            <person name="Pallavicini A."/>
            <person name="Perrotta G."/>
            <person name="Poncet V."/>
            <person name="Pot D."/>
            <person name="Priyono X."/>
            <person name="Rigoreau M."/>
            <person name="Rouard M."/>
            <person name="Rozas J."/>
            <person name="Tranchant-Dubreuil C."/>
            <person name="VanBuren R."/>
            <person name="Zhang Q."/>
            <person name="Andrade A.C."/>
            <person name="Argout X."/>
            <person name="Bertrand B."/>
            <person name="de Kochko A."/>
            <person name="Graziosi G."/>
            <person name="Henry R.J."/>
            <person name="Jayarama X."/>
            <person name="Ming R."/>
            <person name="Nagai C."/>
            <person name="Rounsley S."/>
            <person name="Sankoff D."/>
            <person name="Giuliano G."/>
            <person name="Albert V.A."/>
            <person name="Wincker P."/>
            <person name="Lashermes P."/>
        </authorList>
    </citation>
    <scope>NUCLEOTIDE SEQUENCE [LARGE SCALE GENOMIC DNA]</scope>
    <source>
        <strain evidence="6">cv. DH200-94</strain>
    </source>
</reference>
<dbReference type="InterPro" id="IPR044974">
    <property type="entry name" value="Disease_R_plants"/>
</dbReference>
<keyword evidence="2" id="KW-0433">Leucine-rich repeat</keyword>
<dbReference type="STRING" id="49390.A0A068U9K1"/>
<dbReference type="Pfam" id="PF00931">
    <property type="entry name" value="NB-ARC"/>
    <property type="match status" value="1"/>
</dbReference>
<protein>
    <recommendedName>
        <fullName evidence="4">NB-ARC domain-containing protein</fullName>
    </recommendedName>
</protein>
<proteinExistence type="inferred from homology"/>
<gene>
    <name evidence="5" type="ORF">GSCOC_T00019674001</name>
</gene>
<evidence type="ECO:0000256" key="1">
    <source>
        <dbReference type="ARBA" id="ARBA00008894"/>
    </source>
</evidence>
<dbReference type="PANTHER" id="PTHR23155:SF1152">
    <property type="entry name" value="AAA+ ATPASE DOMAIN-CONTAINING PROTEIN"/>
    <property type="match status" value="1"/>
</dbReference>
<dbReference type="PhylomeDB" id="A0A068U9K1"/>
<dbReference type="GO" id="GO:0043531">
    <property type="term" value="F:ADP binding"/>
    <property type="evidence" value="ECO:0007669"/>
    <property type="project" value="InterPro"/>
</dbReference>
<keyword evidence="6" id="KW-1185">Reference proteome</keyword>
<dbReference type="InterPro" id="IPR036388">
    <property type="entry name" value="WH-like_DNA-bd_sf"/>
</dbReference>
<accession>A0A068U9K1</accession>
<dbReference type="EMBL" id="HG739098">
    <property type="protein sequence ID" value="CDP04879.1"/>
    <property type="molecule type" value="Genomic_DNA"/>
</dbReference>
<name>A0A068U9K1_COFCA</name>
<sequence>MPGCKTTLANAIYKHLSIDTCFGVRAWGNLSQVYQKETLLYSILDQVHANPSHDISGKDVGHRLYQSLKRRRYLIMLDNIWDTETWNGLRSIFPDDENGSRILFTTRSHGVATQANNFPYAFHLLSNKESCELLWLKLFNGETCPRELSSISKRIACSCKRLRLAMVLIAGALNRTKKEKDSWEKVARTFIRSQSIQEQIWDILEGSYKLLPDHLNPCFWYLGTFPEGTTIFVSKLIRLWIPEGYIHQPNSG</sequence>
<dbReference type="Gene3D" id="1.10.8.430">
    <property type="entry name" value="Helical domain of apoptotic protease-activating factors"/>
    <property type="match status" value="1"/>
</dbReference>
<comment type="similarity">
    <text evidence="1">Belongs to the disease resistance NB-LRR family.</text>
</comment>
<organism evidence="5 6">
    <name type="scientific">Coffea canephora</name>
    <name type="common">Robusta coffee</name>
    <dbReference type="NCBI Taxonomy" id="49390"/>
    <lineage>
        <taxon>Eukaryota</taxon>
        <taxon>Viridiplantae</taxon>
        <taxon>Streptophyta</taxon>
        <taxon>Embryophyta</taxon>
        <taxon>Tracheophyta</taxon>
        <taxon>Spermatophyta</taxon>
        <taxon>Magnoliopsida</taxon>
        <taxon>eudicotyledons</taxon>
        <taxon>Gunneridae</taxon>
        <taxon>Pentapetalae</taxon>
        <taxon>asterids</taxon>
        <taxon>lamiids</taxon>
        <taxon>Gentianales</taxon>
        <taxon>Rubiaceae</taxon>
        <taxon>Ixoroideae</taxon>
        <taxon>Gardenieae complex</taxon>
        <taxon>Bertiereae - Coffeeae clade</taxon>
        <taxon>Coffeeae</taxon>
        <taxon>Coffea</taxon>
    </lineage>
</organism>
<dbReference type="InterPro" id="IPR002182">
    <property type="entry name" value="NB-ARC"/>
</dbReference>
<dbReference type="Proteomes" id="UP000295252">
    <property type="component" value="Chromosome III"/>
</dbReference>
<evidence type="ECO:0000256" key="2">
    <source>
        <dbReference type="ARBA" id="ARBA00022614"/>
    </source>
</evidence>
<dbReference type="OMA" id="QWINEGF"/>
<evidence type="ECO:0000256" key="3">
    <source>
        <dbReference type="ARBA" id="ARBA00022737"/>
    </source>
</evidence>
<dbReference type="InterPro" id="IPR027417">
    <property type="entry name" value="P-loop_NTPase"/>
</dbReference>
<keyword evidence="3" id="KW-0677">Repeat</keyword>